<reference evidence="12 13" key="1">
    <citation type="submission" date="2015-11" db="EMBL/GenBank/DDBJ databases">
        <title>Exploring the genomic traits of fungus-feeding bacterial genus Collimonas.</title>
        <authorList>
            <person name="Song C."/>
            <person name="Schmidt R."/>
            <person name="de Jager V."/>
            <person name="Krzyzanowska D."/>
            <person name="Jongedijk E."/>
            <person name="Cankar K."/>
            <person name="Beekwilder J."/>
            <person name="van Veen A."/>
            <person name="de Boer W."/>
            <person name="van Veen J.A."/>
            <person name="Garbeva P."/>
        </authorList>
    </citation>
    <scope>NUCLEOTIDE SEQUENCE [LARGE SCALE GENOMIC DNA]</scope>
    <source>
        <strain evidence="12 13">Ter282</strain>
    </source>
</reference>
<evidence type="ECO:0000313" key="13">
    <source>
        <dbReference type="Proteomes" id="UP000071778"/>
    </source>
</evidence>
<dbReference type="EMBL" id="CP013235">
    <property type="protein sequence ID" value="AMP11362.1"/>
    <property type="molecule type" value="Genomic_DNA"/>
</dbReference>
<evidence type="ECO:0000256" key="8">
    <source>
        <dbReference type="PROSITE-ProRule" id="PRU00169"/>
    </source>
</evidence>
<dbReference type="PANTHER" id="PTHR48111">
    <property type="entry name" value="REGULATOR OF RPOS"/>
    <property type="match status" value="1"/>
</dbReference>
<dbReference type="GO" id="GO:0032993">
    <property type="term" value="C:protein-DNA complex"/>
    <property type="evidence" value="ECO:0007669"/>
    <property type="project" value="TreeGrafter"/>
</dbReference>
<dbReference type="InterPro" id="IPR039420">
    <property type="entry name" value="WalR-like"/>
</dbReference>
<keyword evidence="3 8" id="KW-0597">Phosphoprotein</keyword>
<accession>A0A127PUF2</accession>
<protein>
    <submittedName>
        <fullName evidence="12">Response regulator</fullName>
    </submittedName>
</protein>
<evidence type="ECO:0000259" key="10">
    <source>
        <dbReference type="PROSITE" id="PS50110"/>
    </source>
</evidence>
<dbReference type="Pfam" id="PF00486">
    <property type="entry name" value="Trans_reg_C"/>
    <property type="match status" value="1"/>
</dbReference>
<dbReference type="RefSeq" id="WP_061534369.1">
    <property type="nucleotide sequence ID" value="NZ_CP013233.1"/>
</dbReference>
<evidence type="ECO:0000256" key="2">
    <source>
        <dbReference type="ARBA" id="ARBA00022490"/>
    </source>
</evidence>
<dbReference type="PROSITE" id="PS51755">
    <property type="entry name" value="OMPR_PHOB"/>
    <property type="match status" value="1"/>
</dbReference>
<feature type="DNA-binding region" description="OmpR/PhoB-type" evidence="9">
    <location>
        <begin position="128"/>
        <end position="227"/>
    </location>
</feature>
<dbReference type="SUPFAM" id="SSF52172">
    <property type="entry name" value="CheY-like"/>
    <property type="match status" value="1"/>
</dbReference>
<dbReference type="Pfam" id="PF00072">
    <property type="entry name" value="Response_reg"/>
    <property type="match status" value="1"/>
</dbReference>
<feature type="modified residue" description="4-aspartylphosphate" evidence="8">
    <location>
        <position position="52"/>
    </location>
</feature>
<dbReference type="GO" id="GO:0000156">
    <property type="term" value="F:phosphorelay response regulator activity"/>
    <property type="evidence" value="ECO:0007669"/>
    <property type="project" value="TreeGrafter"/>
</dbReference>
<evidence type="ECO:0000256" key="1">
    <source>
        <dbReference type="ARBA" id="ARBA00004496"/>
    </source>
</evidence>
<dbReference type="InterPro" id="IPR001789">
    <property type="entry name" value="Sig_transdc_resp-reg_receiver"/>
</dbReference>
<dbReference type="PATRIC" id="fig|279058.17.peg.3984"/>
<evidence type="ECO:0000256" key="9">
    <source>
        <dbReference type="PROSITE-ProRule" id="PRU01091"/>
    </source>
</evidence>
<feature type="domain" description="OmpR/PhoB-type" evidence="11">
    <location>
        <begin position="128"/>
        <end position="227"/>
    </location>
</feature>
<dbReference type="FunFam" id="3.40.50.2300:FF:000001">
    <property type="entry name" value="DNA-binding response regulator PhoB"/>
    <property type="match status" value="1"/>
</dbReference>
<dbReference type="GO" id="GO:0000976">
    <property type="term" value="F:transcription cis-regulatory region binding"/>
    <property type="evidence" value="ECO:0007669"/>
    <property type="project" value="TreeGrafter"/>
</dbReference>
<dbReference type="FunFam" id="1.10.10.10:FF:000099">
    <property type="entry name" value="Two-component system response regulator TorR"/>
    <property type="match status" value="1"/>
</dbReference>
<keyword evidence="2" id="KW-0963">Cytoplasm</keyword>
<dbReference type="Gene3D" id="1.10.10.10">
    <property type="entry name" value="Winged helix-like DNA-binding domain superfamily/Winged helix DNA-binding domain"/>
    <property type="match status" value="1"/>
</dbReference>
<evidence type="ECO:0000256" key="3">
    <source>
        <dbReference type="ARBA" id="ARBA00022553"/>
    </source>
</evidence>
<evidence type="ECO:0000256" key="4">
    <source>
        <dbReference type="ARBA" id="ARBA00023012"/>
    </source>
</evidence>
<feature type="domain" description="Response regulatory" evidence="10">
    <location>
        <begin position="3"/>
        <end position="116"/>
    </location>
</feature>
<keyword evidence="5" id="KW-0805">Transcription regulation</keyword>
<keyword evidence="7" id="KW-0804">Transcription</keyword>
<evidence type="ECO:0000256" key="7">
    <source>
        <dbReference type="ARBA" id="ARBA00023163"/>
    </source>
</evidence>
<dbReference type="AlphaFoldDB" id="A0A127PUF2"/>
<dbReference type="InterPro" id="IPR001867">
    <property type="entry name" value="OmpR/PhoB-type_DNA-bd"/>
</dbReference>
<evidence type="ECO:0000256" key="6">
    <source>
        <dbReference type="ARBA" id="ARBA00023125"/>
    </source>
</evidence>
<dbReference type="Proteomes" id="UP000071778">
    <property type="component" value="Chromosome"/>
</dbReference>
<dbReference type="Gene3D" id="6.10.250.690">
    <property type="match status" value="1"/>
</dbReference>
<proteinExistence type="predicted"/>
<dbReference type="PROSITE" id="PS50110">
    <property type="entry name" value="RESPONSE_REGULATORY"/>
    <property type="match status" value="1"/>
</dbReference>
<keyword evidence="6 9" id="KW-0238">DNA-binding</keyword>
<evidence type="ECO:0000259" key="11">
    <source>
        <dbReference type="PROSITE" id="PS51755"/>
    </source>
</evidence>
<dbReference type="InterPro" id="IPR036388">
    <property type="entry name" value="WH-like_DNA-bd_sf"/>
</dbReference>
<keyword evidence="13" id="KW-1185">Reference proteome</keyword>
<dbReference type="CDD" id="cd00383">
    <property type="entry name" value="trans_reg_C"/>
    <property type="match status" value="1"/>
</dbReference>
<dbReference type="GO" id="GO:0005829">
    <property type="term" value="C:cytosol"/>
    <property type="evidence" value="ECO:0007669"/>
    <property type="project" value="TreeGrafter"/>
</dbReference>
<keyword evidence="4" id="KW-0902">Two-component regulatory system</keyword>
<evidence type="ECO:0000313" key="12">
    <source>
        <dbReference type="EMBL" id="AMP11362.1"/>
    </source>
</evidence>
<dbReference type="Gene3D" id="3.40.50.2300">
    <property type="match status" value="1"/>
</dbReference>
<dbReference type="InterPro" id="IPR011006">
    <property type="entry name" value="CheY-like_superfamily"/>
</dbReference>
<dbReference type="GO" id="GO:0006355">
    <property type="term" value="P:regulation of DNA-templated transcription"/>
    <property type="evidence" value="ECO:0007669"/>
    <property type="project" value="InterPro"/>
</dbReference>
<organism evidence="12 13">
    <name type="scientific">Collimonas arenae</name>
    <dbReference type="NCBI Taxonomy" id="279058"/>
    <lineage>
        <taxon>Bacteria</taxon>
        <taxon>Pseudomonadati</taxon>
        <taxon>Pseudomonadota</taxon>
        <taxon>Betaproteobacteria</taxon>
        <taxon>Burkholderiales</taxon>
        <taxon>Oxalobacteraceae</taxon>
        <taxon>Collimonas</taxon>
    </lineage>
</organism>
<dbReference type="SMART" id="SM00862">
    <property type="entry name" value="Trans_reg_C"/>
    <property type="match status" value="1"/>
</dbReference>
<gene>
    <name evidence="12" type="ORF">CAter282_3679</name>
</gene>
<evidence type="ECO:0000256" key="5">
    <source>
        <dbReference type="ARBA" id="ARBA00023015"/>
    </source>
</evidence>
<dbReference type="OrthoDB" id="165980at2"/>
<name>A0A127PUF2_9BURK</name>
<sequence>MKKVLLIEDDARLAELISEYLCRYDFEVSLVLRGDLALEAIEREQPDIVVLDLMLPGMDGMDICRAIRKNSTLPILMLTARADIFDQVTGLEIGADDYMLKPVEPRLLLAHLRVILRRVDRHDRNAADAPMRFGELEVDLSARQVCWKGNEVDLKTADYNLFVILLQAAGKVLSRDELLKRWRGIGFDGIDRTVDVSISRLRRRFDDDAQEPRKIKTVWGRGYLFNPIAWEE</sequence>
<dbReference type="PANTHER" id="PTHR48111:SF47">
    <property type="entry name" value="TRANSCRIPTIONAL REGULATORY PROTEIN RSTA"/>
    <property type="match status" value="1"/>
</dbReference>
<comment type="subcellular location">
    <subcellularLocation>
        <location evidence="1">Cytoplasm</location>
    </subcellularLocation>
</comment>
<dbReference type="SMART" id="SM00448">
    <property type="entry name" value="REC"/>
    <property type="match status" value="1"/>
</dbReference>